<dbReference type="EMBL" id="POTY01000207">
    <property type="protein sequence ID" value="PZG12466.1"/>
    <property type="molecule type" value="Genomic_DNA"/>
</dbReference>
<keyword evidence="1" id="KW-0472">Membrane</keyword>
<dbReference type="AlphaFoldDB" id="A0A2W2DKK0"/>
<evidence type="ECO:0000313" key="3">
    <source>
        <dbReference type="Proteomes" id="UP000248924"/>
    </source>
</evidence>
<evidence type="ECO:0000313" key="2">
    <source>
        <dbReference type="EMBL" id="PZG12466.1"/>
    </source>
</evidence>
<accession>A0A2W2DKK0</accession>
<keyword evidence="1" id="KW-0812">Transmembrane</keyword>
<feature type="transmembrane region" description="Helical" evidence="1">
    <location>
        <begin position="47"/>
        <end position="67"/>
    </location>
</feature>
<protein>
    <submittedName>
        <fullName evidence="2">Uncharacterized protein</fullName>
    </submittedName>
</protein>
<name>A0A2W2DKK0_9ACTN</name>
<dbReference type="RefSeq" id="WP_111217514.1">
    <property type="nucleotide sequence ID" value="NZ_POTY01000207.1"/>
</dbReference>
<dbReference type="Proteomes" id="UP000248924">
    <property type="component" value="Unassembled WGS sequence"/>
</dbReference>
<organism evidence="2 3">
    <name type="scientific">Micromonospora craterilacus</name>
    <dbReference type="NCBI Taxonomy" id="1655439"/>
    <lineage>
        <taxon>Bacteria</taxon>
        <taxon>Bacillati</taxon>
        <taxon>Actinomycetota</taxon>
        <taxon>Actinomycetes</taxon>
        <taxon>Micromonosporales</taxon>
        <taxon>Micromonosporaceae</taxon>
        <taxon>Micromonospora</taxon>
    </lineage>
</organism>
<keyword evidence="1" id="KW-1133">Transmembrane helix</keyword>
<comment type="caution">
    <text evidence="2">The sequence shown here is derived from an EMBL/GenBank/DDBJ whole genome shotgun (WGS) entry which is preliminary data.</text>
</comment>
<proteinExistence type="predicted"/>
<gene>
    <name evidence="2" type="ORF">C1I95_25805</name>
</gene>
<evidence type="ECO:0000256" key="1">
    <source>
        <dbReference type="SAM" id="Phobius"/>
    </source>
</evidence>
<keyword evidence="3" id="KW-1185">Reference proteome</keyword>
<reference evidence="2 3" key="1">
    <citation type="submission" date="2018-01" db="EMBL/GenBank/DDBJ databases">
        <title>Draft genome sequence of Jishengella sp. NA12.</title>
        <authorList>
            <person name="Sahin N."/>
            <person name="Ay H."/>
            <person name="Saygin H."/>
        </authorList>
    </citation>
    <scope>NUCLEOTIDE SEQUENCE [LARGE SCALE GENOMIC DNA]</scope>
    <source>
        <strain evidence="2 3">NA12</strain>
    </source>
</reference>
<sequence>MSRRRWRLVNGRRIPVTTAPAADFSAELVAERDYAAEERSGRREDRIAGLVSVAALAALTAGAWWAVNAAGWLGI</sequence>